<dbReference type="InterPro" id="IPR014284">
    <property type="entry name" value="RNA_pol_sigma-70_dom"/>
</dbReference>
<dbReference type="InterPro" id="IPR013325">
    <property type="entry name" value="RNA_pol_sigma_r2"/>
</dbReference>
<dbReference type="SUPFAM" id="SSF88946">
    <property type="entry name" value="Sigma2 domain of RNA polymerase sigma factors"/>
    <property type="match status" value="1"/>
</dbReference>
<accession>A0A4P6U5R6</accession>
<evidence type="ECO:0000256" key="2">
    <source>
        <dbReference type="ARBA" id="ARBA00023015"/>
    </source>
</evidence>
<dbReference type="AlphaFoldDB" id="A0A4P6U5R6"/>
<protein>
    <submittedName>
        <fullName evidence="7">Sigma-70 family RNA polymerase sigma factor</fullName>
    </submittedName>
</protein>
<gene>
    <name evidence="7" type="ORF">D0Z67_26850</name>
</gene>
<dbReference type="Pfam" id="PF04542">
    <property type="entry name" value="Sigma70_r2"/>
    <property type="match status" value="1"/>
</dbReference>
<dbReference type="InterPro" id="IPR013324">
    <property type="entry name" value="RNA_pol_sigma_r3/r4-like"/>
</dbReference>
<dbReference type="KEGG" id="sseo:D0Z67_26850"/>
<dbReference type="Gene3D" id="1.10.10.10">
    <property type="entry name" value="Winged helix-like DNA-binding domain superfamily/Winged helix DNA-binding domain"/>
    <property type="match status" value="1"/>
</dbReference>
<name>A0A4P6U5R6_STRSO</name>
<dbReference type="GO" id="GO:0016987">
    <property type="term" value="F:sigma factor activity"/>
    <property type="evidence" value="ECO:0007669"/>
    <property type="project" value="UniProtKB-KW"/>
</dbReference>
<keyword evidence="4" id="KW-0804">Transcription</keyword>
<dbReference type="OrthoDB" id="9784272at2"/>
<dbReference type="GO" id="GO:0006352">
    <property type="term" value="P:DNA-templated transcription initiation"/>
    <property type="evidence" value="ECO:0007669"/>
    <property type="project" value="InterPro"/>
</dbReference>
<dbReference type="InterPro" id="IPR013249">
    <property type="entry name" value="RNA_pol_sigma70_r4_t2"/>
</dbReference>
<evidence type="ECO:0000259" key="5">
    <source>
        <dbReference type="Pfam" id="PF04542"/>
    </source>
</evidence>
<dbReference type="RefSeq" id="WP_031182242.1">
    <property type="nucleotide sequence ID" value="NZ_CP032229.1"/>
</dbReference>
<keyword evidence="8" id="KW-1185">Reference proteome</keyword>
<dbReference type="GO" id="GO:0003677">
    <property type="term" value="F:DNA binding"/>
    <property type="evidence" value="ECO:0007669"/>
    <property type="project" value="InterPro"/>
</dbReference>
<dbReference type="Pfam" id="PF08281">
    <property type="entry name" value="Sigma70_r4_2"/>
    <property type="match status" value="1"/>
</dbReference>
<dbReference type="InterPro" id="IPR039425">
    <property type="entry name" value="RNA_pol_sigma-70-like"/>
</dbReference>
<dbReference type="EMBL" id="CP032229">
    <property type="protein sequence ID" value="QBJ93538.1"/>
    <property type="molecule type" value="Genomic_DNA"/>
</dbReference>
<dbReference type="PANTHER" id="PTHR43133">
    <property type="entry name" value="RNA POLYMERASE ECF-TYPE SIGMA FACTO"/>
    <property type="match status" value="1"/>
</dbReference>
<dbReference type="GeneID" id="300102526"/>
<dbReference type="InterPro" id="IPR007627">
    <property type="entry name" value="RNA_pol_sigma70_r2"/>
</dbReference>
<dbReference type="Gene3D" id="1.10.1740.10">
    <property type="match status" value="1"/>
</dbReference>
<sequence>MPRDRSADDRRLDGWLTATARGSEEAFTLLYDSLSGSVRGLALRVVRDASQAEEVAQEVMLEVWRTAARFRPERASAKAWVFALAHHRAVDRVRSAQAASDRDRRVAEGSSERPFDMVAELVQDRDERRRLYRCLAALGRDLRVPLVLAYYEGLTYDEVAHALSKPPGTVKTRMRTGLHRLRECLEAGG</sequence>
<reference evidence="7 8" key="1">
    <citation type="submission" date="2018-08" db="EMBL/GenBank/DDBJ databases">
        <title>The complete genome sequence of Streptomyces seoulensis, a pioneer strain for nickel superoxide dismutase discovery.</title>
        <authorList>
            <person name="Shin J."/>
            <person name="Lee J.-S."/>
            <person name="Lee E.-J."/>
            <person name="Youn H.-D."/>
        </authorList>
    </citation>
    <scope>NUCLEOTIDE SEQUENCE [LARGE SCALE GENOMIC DNA]</scope>
    <source>
        <strain evidence="7 8">KCTC 9819</strain>
    </source>
</reference>
<dbReference type="PANTHER" id="PTHR43133:SF66">
    <property type="entry name" value="ECF RNA POLYMERASE SIGMA FACTOR SIGK"/>
    <property type="match status" value="1"/>
</dbReference>
<evidence type="ECO:0000256" key="3">
    <source>
        <dbReference type="ARBA" id="ARBA00023082"/>
    </source>
</evidence>
<dbReference type="SUPFAM" id="SSF88659">
    <property type="entry name" value="Sigma3 and sigma4 domains of RNA polymerase sigma factors"/>
    <property type="match status" value="1"/>
</dbReference>
<evidence type="ECO:0000256" key="1">
    <source>
        <dbReference type="ARBA" id="ARBA00010641"/>
    </source>
</evidence>
<evidence type="ECO:0000313" key="7">
    <source>
        <dbReference type="EMBL" id="QBJ93538.1"/>
    </source>
</evidence>
<evidence type="ECO:0000259" key="6">
    <source>
        <dbReference type="Pfam" id="PF08281"/>
    </source>
</evidence>
<evidence type="ECO:0000313" key="8">
    <source>
        <dbReference type="Proteomes" id="UP000292547"/>
    </source>
</evidence>
<dbReference type="InterPro" id="IPR036388">
    <property type="entry name" value="WH-like_DNA-bd_sf"/>
</dbReference>
<organism evidence="7 8">
    <name type="scientific">Streptomyces seoulensis</name>
    <dbReference type="NCBI Taxonomy" id="73044"/>
    <lineage>
        <taxon>Bacteria</taxon>
        <taxon>Bacillati</taxon>
        <taxon>Actinomycetota</taxon>
        <taxon>Actinomycetes</taxon>
        <taxon>Kitasatosporales</taxon>
        <taxon>Streptomycetaceae</taxon>
        <taxon>Streptomyces</taxon>
    </lineage>
</organism>
<keyword evidence="2" id="KW-0805">Transcription regulation</keyword>
<keyword evidence="3" id="KW-0731">Sigma factor</keyword>
<dbReference type="STRING" id="73044.GCA_000725795_04089"/>
<proteinExistence type="inferred from homology"/>
<comment type="similarity">
    <text evidence="1">Belongs to the sigma-70 factor family. ECF subfamily.</text>
</comment>
<dbReference type="Proteomes" id="UP000292547">
    <property type="component" value="Chromosome"/>
</dbReference>
<dbReference type="NCBIfam" id="TIGR02937">
    <property type="entry name" value="sigma70-ECF"/>
    <property type="match status" value="1"/>
</dbReference>
<feature type="domain" description="RNA polymerase sigma-70 region 2" evidence="5">
    <location>
        <begin position="30"/>
        <end position="97"/>
    </location>
</feature>
<feature type="domain" description="RNA polymerase sigma factor 70 region 4 type 2" evidence="6">
    <location>
        <begin position="129"/>
        <end position="178"/>
    </location>
</feature>
<evidence type="ECO:0000256" key="4">
    <source>
        <dbReference type="ARBA" id="ARBA00023163"/>
    </source>
</evidence>